<dbReference type="EMBL" id="CP003283">
    <property type="protein sequence ID" value="AFL97395.1"/>
    <property type="molecule type" value="Genomic_DNA"/>
</dbReference>
<dbReference type="KEGG" id="orh:Ornrh_1211"/>
<sequence length="118" mass="14253">MIHEILHFSYPQYDGFRDACFYEYCQQLSQVTAFTARELYGNDLMLNYFQDMWLAHVEKQFLHDNKDLIVRLDEPDHFLNVLETYIDAIYDEKGVKMYPSAILNEIKKQKKYEKKKLV</sequence>
<dbReference type="GeneID" id="97257876"/>
<evidence type="ECO:0000313" key="2">
    <source>
        <dbReference type="Proteomes" id="UP000006051"/>
    </source>
</evidence>
<proteinExistence type="predicted"/>
<dbReference type="Proteomes" id="UP000006051">
    <property type="component" value="Chromosome"/>
</dbReference>
<dbReference type="STRING" id="867902.Ornrh_1211"/>
<evidence type="ECO:0000313" key="1">
    <source>
        <dbReference type="EMBL" id="AFL97395.1"/>
    </source>
</evidence>
<keyword evidence="2" id="KW-1185">Reference proteome</keyword>
<dbReference type="HOGENOM" id="CLU_2070720_0_0_10"/>
<protein>
    <submittedName>
        <fullName evidence="1">Uncharacterized protein</fullName>
    </submittedName>
</protein>
<gene>
    <name evidence="1" type="ordered locus">Ornrh_1211</name>
</gene>
<dbReference type="AlphaFoldDB" id="I4A0B1"/>
<name>I4A0B1_ORNRL</name>
<organism evidence="1 2">
    <name type="scientific">Ornithobacterium rhinotracheale (strain ATCC 51463 / DSM 15997 / CCUG 23171 / CIP 104009 / LMG 9086)</name>
    <dbReference type="NCBI Taxonomy" id="867902"/>
    <lineage>
        <taxon>Bacteria</taxon>
        <taxon>Pseudomonadati</taxon>
        <taxon>Bacteroidota</taxon>
        <taxon>Flavobacteriia</taxon>
        <taxon>Flavobacteriales</taxon>
        <taxon>Weeksellaceae</taxon>
        <taxon>Ornithobacterium</taxon>
    </lineage>
</organism>
<dbReference type="RefSeq" id="WP_014790960.1">
    <property type="nucleotide sequence ID" value="NC_018016.1"/>
</dbReference>
<reference evidence="1 2" key="1">
    <citation type="submission" date="2012-06" db="EMBL/GenBank/DDBJ databases">
        <title>The complete genome of Ornithobacterium rhinotracheale DSM 15997.</title>
        <authorList>
            <consortium name="US DOE Joint Genome Institute (JGI-PGF)"/>
            <person name="Lucas S."/>
            <person name="Copeland A."/>
            <person name="Lapidus A."/>
            <person name="Goodwin L."/>
            <person name="Pitluck S."/>
            <person name="Peters L."/>
            <person name="Mikhailova N."/>
            <person name="Teshima H."/>
            <person name="Kyrpides N."/>
            <person name="Mavromatis K."/>
            <person name="Pagani I."/>
            <person name="Ivanova N."/>
            <person name="Ovchinnikova G."/>
            <person name="Zeytun A."/>
            <person name="Detter J.C."/>
            <person name="Han C."/>
            <person name="Land M."/>
            <person name="Hauser L."/>
            <person name="Markowitz V."/>
            <person name="Cheng J.-F."/>
            <person name="Hugenholtz P."/>
            <person name="Woyke T."/>
            <person name="Wu D."/>
            <person name="Lang E."/>
            <person name="Kopitz M."/>
            <person name="Brambilla E."/>
            <person name="Klenk H.-P."/>
            <person name="Eisen J.A."/>
        </authorList>
    </citation>
    <scope>NUCLEOTIDE SEQUENCE [LARGE SCALE GENOMIC DNA]</scope>
    <source>
        <strain evidence="2">ATCC 51463 / DSM 15997 / CCUG 23171 / LMG 9086</strain>
    </source>
</reference>
<accession>I4A0B1</accession>